<dbReference type="HOGENOM" id="CLU_124904_1_1_6"/>
<evidence type="ECO:0000313" key="3">
    <source>
        <dbReference type="Proteomes" id="UP000004263"/>
    </source>
</evidence>
<sequence length="139" mass="14365">MKLSIKLLSTLALFASVSFAYAGPVVVAGSGSPIGSAGAADVVKVFLGKKKDLGGVSVVPVDQSEGNPARTEFYTNVVNKSEAQLKSYWSRLIFTGKGQAPQDVGGDADVKAMVASNPNLVGYIDESAVDGSVKVIFKP</sequence>
<dbReference type="AlphaFoldDB" id="Q1N0F7"/>
<dbReference type="STRING" id="207949.RED65_06152"/>
<name>Q1N0F7_9GAMM</name>
<dbReference type="SUPFAM" id="SSF53850">
    <property type="entry name" value="Periplasmic binding protein-like II"/>
    <property type="match status" value="1"/>
</dbReference>
<gene>
    <name evidence="2" type="ORF">RED65_06152</name>
</gene>
<comment type="caution">
    <text evidence="2">The sequence shown here is derived from an EMBL/GenBank/DDBJ whole genome shotgun (WGS) entry which is preliminary data.</text>
</comment>
<dbReference type="OrthoDB" id="5368544at2"/>
<feature type="signal peptide" evidence="1">
    <location>
        <begin position="1"/>
        <end position="22"/>
    </location>
</feature>
<feature type="chain" id="PRO_5004194688" description="Phosphate ABC transporter substrate-binding protein" evidence="1">
    <location>
        <begin position="23"/>
        <end position="139"/>
    </location>
</feature>
<keyword evidence="3" id="KW-1185">Reference proteome</keyword>
<accession>Q1N0F7</accession>
<dbReference type="Proteomes" id="UP000004263">
    <property type="component" value="Unassembled WGS sequence"/>
</dbReference>
<dbReference type="Gene3D" id="3.40.190.10">
    <property type="entry name" value="Periplasmic binding protein-like II"/>
    <property type="match status" value="1"/>
</dbReference>
<evidence type="ECO:0000256" key="1">
    <source>
        <dbReference type="SAM" id="SignalP"/>
    </source>
</evidence>
<evidence type="ECO:0000313" key="2">
    <source>
        <dbReference type="EMBL" id="EAT11707.1"/>
    </source>
</evidence>
<dbReference type="RefSeq" id="WP_007016477.1">
    <property type="nucleotide sequence ID" value="NZ_AAQH01000014.1"/>
</dbReference>
<dbReference type="EMBL" id="AAQH01000014">
    <property type="protein sequence ID" value="EAT11707.1"/>
    <property type="molecule type" value="Genomic_DNA"/>
</dbReference>
<protein>
    <recommendedName>
        <fullName evidence="4">Phosphate ABC transporter substrate-binding protein</fullName>
    </recommendedName>
</protein>
<reference evidence="2 3" key="1">
    <citation type="submission" date="2006-03" db="EMBL/GenBank/DDBJ databases">
        <authorList>
            <person name="Pinhassi J."/>
            <person name="Pedros-Alio C."/>
            <person name="Ferriera S."/>
            <person name="Johnson J."/>
            <person name="Kravitz S."/>
            <person name="Halpern A."/>
            <person name="Remington K."/>
            <person name="Beeson K."/>
            <person name="Tran B."/>
            <person name="Rogers Y.-H."/>
            <person name="Friedman R."/>
            <person name="Venter J.C."/>
        </authorList>
    </citation>
    <scope>NUCLEOTIDE SEQUENCE [LARGE SCALE GENOMIC DNA]</scope>
    <source>
        <strain evidence="2 3">RED65</strain>
    </source>
</reference>
<keyword evidence="1" id="KW-0732">Signal</keyword>
<organism evidence="2 3">
    <name type="scientific">Bermanella marisrubri</name>
    <dbReference type="NCBI Taxonomy" id="207949"/>
    <lineage>
        <taxon>Bacteria</taxon>
        <taxon>Pseudomonadati</taxon>
        <taxon>Pseudomonadota</taxon>
        <taxon>Gammaproteobacteria</taxon>
        <taxon>Oceanospirillales</taxon>
        <taxon>Oceanospirillaceae</taxon>
        <taxon>Bermanella</taxon>
    </lineage>
</organism>
<proteinExistence type="predicted"/>
<evidence type="ECO:0008006" key="4">
    <source>
        <dbReference type="Google" id="ProtNLM"/>
    </source>
</evidence>